<accession>A0A078AE80</accession>
<dbReference type="EMBL" id="CCKQ01008676">
    <property type="protein sequence ID" value="CDW80141.1"/>
    <property type="molecule type" value="Genomic_DNA"/>
</dbReference>
<organism evidence="1 2">
    <name type="scientific">Stylonychia lemnae</name>
    <name type="common">Ciliate</name>
    <dbReference type="NCBI Taxonomy" id="5949"/>
    <lineage>
        <taxon>Eukaryota</taxon>
        <taxon>Sar</taxon>
        <taxon>Alveolata</taxon>
        <taxon>Ciliophora</taxon>
        <taxon>Intramacronucleata</taxon>
        <taxon>Spirotrichea</taxon>
        <taxon>Stichotrichia</taxon>
        <taxon>Sporadotrichida</taxon>
        <taxon>Oxytrichidae</taxon>
        <taxon>Stylonychinae</taxon>
        <taxon>Stylonychia</taxon>
    </lineage>
</organism>
<evidence type="ECO:0000313" key="1">
    <source>
        <dbReference type="EMBL" id="CDW80141.1"/>
    </source>
</evidence>
<proteinExistence type="predicted"/>
<dbReference type="InParanoid" id="A0A078AE80"/>
<sequence length="258" mass="29350">MSNKMIDHYDTDSTYDFKNVQNDQQERGAANNDLDFNSFYQRKFEQSNAGNPMLVHSGNEKQLFTNMIVNIFVPVDPTLINSQFNLNDTLDDEPEKLERLQYFCEVPDYTTAEVLLLKSIDNFNSQLSQKNSAIQLVNDLSKFSLRIGKKKNGKPNSDYPKVDLSQNIVDVDFTNFCVVYTWEGVVNQLITSTQSNLLRVQKGGITKNESSAYEKMSLMNSSYNQTLATEAADSRQTQKGILANQHQNQQACCNCNIF</sequence>
<name>A0A078AE80_STYLE</name>
<reference evidence="1 2" key="1">
    <citation type="submission" date="2014-06" db="EMBL/GenBank/DDBJ databases">
        <authorList>
            <person name="Swart Estienne"/>
        </authorList>
    </citation>
    <scope>NUCLEOTIDE SEQUENCE [LARGE SCALE GENOMIC DNA]</scope>
    <source>
        <strain evidence="1 2">130c</strain>
    </source>
</reference>
<evidence type="ECO:0000313" key="2">
    <source>
        <dbReference type="Proteomes" id="UP000039865"/>
    </source>
</evidence>
<dbReference type="AlphaFoldDB" id="A0A078AE80"/>
<keyword evidence="2" id="KW-1185">Reference proteome</keyword>
<protein>
    <submittedName>
        <fullName evidence="1">Uncharacterized protein</fullName>
    </submittedName>
</protein>
<gene>
    <name evidence="1" type="primary">Contig6204.g6635</name>
    <name evidence="1" type="ORF">STYLEM_9137</name>
</gene>
<dbReference type="Proteomes" id="UP000039865">
    <property type="component" value="Unassembled WGS sequence"/>
</dbReference>